<evidence type="ECO:0000313" key="7">
    <source>
        <dbReference type="EMBL" id="TVU66877.1"/>
    </source>
</evidence>
<dbReference type="Proteomes" id="UP000316500">
    <property type="component" value="Unassembled WGS sequence"/>
</dbReference>
<feature type="domain" description="Gfo/Idh/MocA-like oxidoreductase N-terminal" evidence="5">
    <location>
        <begin position="5"/>
        <end position="126"/>
    </location>
</feature>
<evidence type="ECO:0000259" key="5">
    <source>
        <dbReference type="Pfam" id="PF01408"/>
    </source>
</evidence>
<dbReference type="RefSeq" id="WP_144648006.1">
    <property type="nucleotide sequence ID" value="NZ_VNFK01000001.1"/>
</dbReference>
<protein>
    <recommendedName>
        <fullName evidence="4">Inositol 2-dehydrogenase</fullName>
        <ecNumber evidence="4">1.1.1.18</ecNumber>
    </recommendedName>
    <alternativeName>
        <fullName evidence="4">Myo-inositol 2-dehydrogenase</fullName>
        <shortName evidence="4">MI 2-dehydrogenase</shortName>
    </alternativeName>
</protein>
<dbReference type="GO" id="GO:0019310">
    <property type="term" value="P:inositol catabolic process"/>
    <property type="evidence" value="ECO:0007669"/>
    <property type="project" value="UniProtKB-UniRule"/>
</dbReference>
<comment type="similarity">
    <text evidence="1 4">Belongs to the Gfo/Idh/MocA family.</text>
</comment>
<dbReference type="InterPro" id="IPR023794">
    <property type="entry name" value="MI/DCI_dehydrogenase"/>
</dbReference>
<dbReference type="PANTHER" id="PTHR43593">
    <property type="match status" value="1"/>
</dbReference>
<dbReference type="GO" id="GO:0050112">
    <property type="term" value="F:inositol 2-dehydrogenase (NAD+) activity"/>
    <property type="evidence" value="ECO:0007669"/>
    <property type="project" value="UniProtKB-UniRule"/>
</dbReference>
<sequence>MTQTLRVAVIGAGRMGADHIKRLSTRIHGAEVAAVVDVDLARAQAAIEGIDGAVALASADEALNNGDVNAVLIATPGFLHEEILYKALEKDFPILCEKPLTPDADSAWKVVQAEQSLGHKRIQVGFMRRFDAEYSALGAIIRNSELGELLMLHHQHRNPTTPEGFTNEMLINDSVVHEFDAIRYFTGEEITSVQVRLGKPTRSAPNGQHDPQHVLLETESGVLADVEIYVNAKFGYQVATQASFEDGIVSIGGDNGPYVQSAGKWGGNVTPGFEERFGAAYDVEVQAWVDAALRGEIGGPTAWDGYATAACCEAGVEAQKSGEKVKVQLNTKPDLYK</sequence>
<dbReference type="EMBL" id="VNFK01000001">
    <property type="protein sequence ID" value="TVU66877.1"/>
    <property type="molecule type" value="Genomic_DNA"/>
</dbReference>
<comment type="function">
    <text evidence="4">Involved in the oxidation of myo-inositol (MI) to 2-keto-myo-inositol (2KMI or 2-inosose).</text>
</comment>
<dbReference type="InterPro" id="IPR050424">
    <property type="entry name" value="Gfo-Idh-MocA_inositol_DH"/>
</dbReference>
<comment type="subunit">
    <text evidence="4">Homotetramer.</text>
</comment>
<comment type="catalytic activity">
    <reaction evidence="4">
        <text>myo-inositol + NAD(+) = scyllo-inosose + NADH + H(+)</text>
        <dbReference type="Rhea" id="RHEA:16949"/>
        <dbReference type="ChEBI" id="CHEBI:15378"/>
        <dbReference type="ChEBI" id="CHEBI:17268"/>
        <dbReference type="ChEBI" id="CHEBI:17811"/>
        <dbReference type="ChEBI" id="CHEBI:57540"/>
        <dbReference type="ChEBI" id="CHEBI:57945"/>
        <dbReference type="EC" id="1.1.1.18"/>
    </reaction>
</comment>
<dbReference type="Gene3D" id="3.40.50.720">
    <property type="entry name" value="NAD(P)-binding Rossmann-like Domain"/>
    <property type="match status" value="1"/>
</dbReference>
<evidence type="ECO:0000256" key="4">
    <source>
        <dbReference type="HAMAP-Rule" id="MF_01671"/>
    </source>
</evidence>
<dbReference type="AlphaFoldDB" id="A0A558HCP7"/>
<feature type="domain" description="Gfo/Idh/MocA-like oxidoreductase C-terminal" evidence="6">
    <location>
        <begin position="141"/>
        <end position="327"/>
    </location>
</feature>
<organism evidence="7 8">
    <name type="scientific">Paenarthrobacter nitroguajacolicus</name>
    <name type="common">Arthrobacter nitroguajacolicus</name>
    <dbReference type="NCBI Taxonomy" id="211146"/>
    <lineage>
        <taxon>Bacteria</taxon>
        <taxon>Bacillati</taxon>
        <taxon>Actinomycetota</taxon>
        <taxon>Actinomycetes</taxon>
        <taxon>Micrococcales</taxon>
        <taxon>Micrococcaceae</taxon>
        <taxon>Paenarthrobacter</taxon>
    </lineage>
</organism>
<comment type="caution">
    <text evidence="7">The sequence shown here is derived from an EMBL/GenBank/DDBJ whole genome shotgun (WGS) entry which is preliminary data.</text>
</comment>
<dbReference type="InterPro" id="IPR004104">
    <property type="entry name" value="Gfo/Idh/MocA-like_OxRdtase_C"/>
</dbReference>
<dbReference type="HAMAP" id="MF_01671">
    <property type="entry name" value="IolG"/>
    <property type="match status" value="1"/>
</dbReference>
<dbReference type="SUPFAM" id="SSF55347">
    <property type="entry name" value="Glyceraldehyde-3-phosphate dehydrogenase-like, C-terminal domain"/>
    <property type="match status" value="1"/>
</dbReference>
<evidence type="ECO:0000256" key="3">
    <source>
        <dbReference type="ARBA" id="ARBA00023027"/>
    </source>
</evidence>
<keyword evidence="3 4" id="KW-0520">NAD</keyword>
<dbReference type="PANTHER" id="PTHR43593:SF1">
    <property type="entry name" value="INOSITOL 2-DEHYDROGENASE"/>
    <property type="match status" value="1"/>
</dbReference>
<evidence type="ECO:0000313" key="8">
    <source>
        <dbReference type="Proteomes" id="UP000316500"/>
    </source>
</evidence>
<dbReference type="EC" id="1.1.1.18" evidence="4"/>
<dbReference type="OrthoDB" id="256869at2"/>
<evidence type="ECO:0000256" key="2">
    <source>
        <dbReference type="ARBA" id="ARBA00023002"/>
    </source>
</evidence>
<dbReference type="Gene3D" id="3.30.360.10">
    <property type="entry name" value="Dihydrodipicolinate Reductase, domain 2"/>
    <property type="match status" value="1"/>
</dbReference>
<proteinExistence type="inferred from homology"/>
<dbReference type="GO" id="GO:0000166">
    <property type="term" value="F:nucleotide binding"/>
    <property type="evidence" value="ECO:0007669"/>
    <property type="project" value="InterPro"/>
</dbReference>
<dbReference type="InterPro" id="IPR000683">
    <property type="entry name" value="Gfo/Idh/MocA-like_OxRdtase_N"/>
</dbReference>
<dbReference type="Pfam" id="PF01408">
    <property type="entry name" value="GFO_IDH_MocA"/>
    <property type="match status" value="1"/>
</dbReference>
<dbReference type="SUPFAM" id="SSF51735">
    <property type="entry name" value="NAD(P)-binding Rossmann-fold domains"/>
    <property type="match status" value="1"/>
</dbReference>
<name>A0A558HCP7_PAENT</name>
<dbReference type="InterPro" id="IPR036291">
    <property type="entry name" value="NAD(P)-bd_dom_sf"/>
</dbReference>
<evidence type="ECO:0000256" key="1">
    <source>
        <dbReference type="ARBA" id="ARBA00010928"/>
    </source>
</evidence>
<gene>
    <name evidence="4" type="primary">iolG</name>
    <name evidence="7" type="ORF">FQP90_01690</name>
</gene>
<evidence type="ECO:0000259" key="6">
    <source>
        <dbReference type="Pfam" id="PF02894"/>
    </source>
</evidence>
<keyword evidence="2 4" id="KW-0560">Oxidoreductase</keyword>
<reference evidence="7 8" key="1">
    <citation type="submission" date="2019-07" db="EMBL/GenBank/DDBJ databases">
        <title>Diversity of Bacteria from Kongsfjorden, Arctic.</title>
        <authorList>
            <person name="Yu Y."/>
        </authorList>
    </citation>
    <scope>NUCLEOTIDE SEQUENCE [LARGE SCALE GENOMIC DNA]</scope>
    <source>
        <strain evidence="7 8">SM1928</strain>
    </source>
</reference>
<accession>A0A558HCP7</accession>
<dbReference type="Pfam" id="PF02894">
    <property type="entry name" value="GFO_IDH_MocA_C"/>
    <property type="match status" value="1"/>
</dbReference>